<keyword evidence="5" id="KW-1185">Reference proteome</keyword>
<dbReference type="InterPro" id="IPR009430">
    <property type="entry name" value="GvpL/GvpF"/>
</dbReference>
<evidence type="ECO:0000313" key="4">
    <source>
        <dbReference type="EMBL" id="GEL23412.1"/>
    </source>
</evidence>
<dbReference type="OrthoDB" id="3867411at2"/>
<keyword evidence="1" id="KW-0304">Gas vesicle</keyword>
<dbReference type="GO" id="GO:0031411">
    <property type="term" value="C:gas vesicle"/>
    <property type="evidence" value="ECO:0007669"/>
    <property type="project" value="UniProtKB-SubCell"/>
</dbReference>
<reference evidence="4 5" key="1">
    <citation type="submission" date="2019-07" db="EMBL/GenBank/DDBJ databases">
        <title>Whole genome shotgun sequence of Pseudonocardia sulfidoxydans NBRC 16205.</title>
        <authorList>
            <person name="Hosoyama A."/>
            <person name="Uohara A."/>
            <person name="Ohji S."/>
            <person name="Ichikawa N."/>
        </authorList>
    </citation>
    <scope>NUCLEOTIDE SEQUENCE [LARGE SCALE GENOMIC DNA]</scope>
    <source>
        <strain evidence="4 5">NBRC 16205</strain>
    </source>
</reference>
<organism evidence="4 5">
    <name type="scientific">Pseudonocardia sulfidoxydans NBRC 16205</name>
    <dbReference type="NCBI Taxonomy" id="1223511"/>
    <lineage>
        <taxon>Bacteria</taxon>
        <taxon>Bacillati</taxon>
        <taxon>Actinomycetota</taxon>
        <taxon>Actinomycetes</taxon>
        <taxon>Pseudonocardiales</taxon>
        <taxon>Pseudonocardiaceae</taxon>
        <taxon>Pseudonocardia</taxon>
    </lineage>
</organism>
<dbReference type="PANTHER" id="PTHR36852">
    <property type="entry name" value="PROTEIN GVPL 2"/>
    <property type="match status" value="1"/>
</dbReference>
<dbReference type="EMBL" id="BJVJ01000019">
    <property type="protein sequence ID" value="GEL23412.1"/>
    <property type="molecule type" value="Genomic_DNA"/>
</dbReference>
<evidence type="ECO:0000256" key="1">
    <source>
        <dbReference type="ARBA" id="ARBA00022987"/>
    </source>
</evidence>
<accession>A0A511DF59</accession>
<dbReference type="AlphaFoldDB" id="A0A511DF59"/>
<evidence type="ECO:0000313" key="5">
    <source>
        <dbReference type="Proteomes" id="UP000321685"/>
    </source>
</evidence>
<evidence type="ECO:0000256" key="2">
    <source>
        <dbReference type="ARBA" id="ARBA00035108"/>
    </source>
</evidence>
<comment type="caution">
    <text evidence="4">The sequence shown here is derived from an EMBL/GenBank/DDBJ whole genome shotgun (WGS) entry which is preliminary data.</text>
</comment>
<dbReference type="GO" id="GO:0031412">
    <property type="term" value="P:gas vesicle organization"/>
    <property type="evidence" value="ECO:0007669"/>
    <property type="project" value="InterPro"/>
</dbReference>
<comment type="similarity">
    <text evidence="3">Belongs to the gas vesicle GvpF/GvpL family.</text>
</comment>
<evidence type="ECO:0000256" key="3">
    <source>
        <dbReference type="ARBA" id="ARBA00035643"/>
    </source>
</evidence>
<proteinExistence type="inferred from homology"/>
<dbReference type="Proteomes" id="UP000321685">
    <property type="component" value="Unassembled WGS sequence"/>
</dbReference>
<name>A0A511DF59_9PSEU</name>
<dbReference type="PANTHER" id="PTHR36852:SF1">
    <property type="entry name" value="PROTEIN GVPL 2"/>
    <property type="match status" value="1"/>
</dbReference>
<dbReference type="RefSeq" id="WP_147106462.1">
    <property type="nucleotide sequence ID" value="NZ_BJVJ01000019.1"/>
</dbReference>
<gene>
    <name evidence="4" type="ORF">PSU4_23660</name>
</gene>
<sequence>MTATYVYGLVAAGADLPDGLVGLGPSGEVRTVEHDGVAALVGDVPSDRPLGTRDDLMAHEAVVDKVAAATTVLPMRFPAVVEDDQVVDELLAPHRDRFLRALDALDGLVQYSLKGRYVQEVLVQEIVEEEPAVADLQERIRGVPEDASYYDRVKLGEIVARAMEQRRDVDARDVLERIGPFAEQVSSSTPAQPDDVVEAAFLVARDKAEEFEREVEELGGDTHEWLRLRLLGPLAPYDFVPAED</sequence>
<protein>
    <submittedName>
        <fullName evidence="4">Gas vesicle protein</fullName>
    </submittedName>
</protein>
<comment type="subcellular location">
    <subcellularLocation>
        <location evidence="2">Gas vesicle</location>
    </subcellularLocation>
</comment>
<dbReference type="Pfam" id="PF06386">
    <property type="entry name" value="GvpL_GvpF"/>
    <property type="match status" value="1"/>
</dbReference>